<dbReference type="Proteomes" id="UP001212152">
    <property type="component" value="Unassembled WGS sequence"/>
</dbReference>
<dbReference type="EMBL" id="JADGJQ010000005">
    <property type="protein sequence ID" value="KAJ3183854.1"/>
    <property type="molecule type" value="Genomic_DNA"/>
</dbReference>
<keyword evidence="2" id="KW-0472">Membrane</keyword>
<accession>A0AAD5TSF2</accession>
<dbReference type="AlphaFoldDB" id="A0AAD5TSF2"/>
<keyword evidence="2" id="KW-0812">Transmembrane</keyword>
<evidence type="ECO:0000313" key="5">
    <source>
        <dbReference type="Proteomes" id="UP001212152"/>
    </source>
</evidence>
<evidence type="ECO:0000256" key="3">
    <source>
        <dbReference type="SAM" id="SignalP"/>
    </source>
</evidence>
<name>A0AAD5TSF2_9FUNG</name>
<sequence>MSSVRPFCLVVLLALAASAVATATEPDLPSSHFGYADDENDEPPPLAEPMPDWTSAAAFVSAGDFASRNLYWIVPTFSVMLVIQILYFFWAAGRLMKETVVSVRAIRLRNMPVATAWMTLTDATAFPDWRAEVASVTTSDAADAENEHSESEDSKTALLAQSADLPAGWTETARNGTARRWTVLEHDPTELVHVRAAVPVLPFATLNPWLAKLHASRSPKWTIEVRAPAAAITAPPTAKDSTSATATARGKKSKKQESAATAATAEPATGCIIYLTEEMTVSSPFVRFALALWGYGGGPERCIRDAARLVGEERAKIHRPVKGKLTVEGA</sequence>
<feature type="transmembrane region" description="Helical" evidence="2">
    <location>
        <begin position="70"/>
        <end position="90"/>
    </location>
</feature>
<gene>
    <name evidence="4" type="ORF">HDU87_005970</name>
</gene>
<evidence type="ECO:0000256" key="2">
    <source>
        <dbReference type="SAM" id="Phobius"/>
    </source>
</evidence>
<keyword evidence="5" id="KW-1185">Reference proteome</keyword>
<evidence type="ECO:0000256" key="1">
    <source>
        <dbReference type="SAM" id="MobiDB-lite"/>
    </source>
</evidence>
<feature type="region of interest" description="Disordered" evidence="1">
    <location>
        <begin position="232"/>
        <end position="262"/>
    </location>
</feature>
<comment type="caution">
    <text evidence="4">The sequence shown here is derived from an EMBL/GenBank/DDBJ whole genome shotgun (WGS) entry which is preliminary data.</text>
</comment>
<proteinExistence type="predicted"/>
<evidence type="ECO:0000313" key="4">
    <source>
        <dbReference type="EMBL" id="KAJ3183854.1"/>
    </source>
</evidence>
<organism evidence="4 5">
    <name type="scientific">Geranomyces variabilis</name>
    <dbReference type="NCBI Taxonomy" id="109894"/>
    <lineage>
        <taxon>Eukaryota</taxon>
        <taxon>Fungi</taxon>
        <taxon>Fungi incertae sedis</taxon>
        <taxon>Chytridiomycota</taxon>
        <taxon>Chytridiomycota incertae sedis</taxon>
        <taxon>Chytridiomycetes</taxon>
        <taxon>Spizellomycetales</taxon>
        <taxon>Powellomycetaceae</taxon>
        <taxon>Geranomyces</taxon>
    </lineage>
</organism>
<feature type="compositionally biased region" description="Low complexity" evidence="1">
    <location>
        <begin position="232"/>
        <end position="248"/>
    </location>
</feature>
<reference evidence="4" key="1">
    <citation type="submission" date="2020-05" db="EMBL/GenBank/DDBJ databases">
        <title>Phylogenomic resolution of chytrid fungi.</title>
        <authorList>
            <person name="Stajich J.E."/>
            <person name="Amses K."/>
            <person name="Simmons R."/>
            <person name="Seto K."/>
            <person name="Myers J."/>
            <person name="Bonds A."/>
            <person name="Quandt C.A."/>
            <person name="Barry K."/>
            <person name="Liu P."/>
            <person name="Grigoriev I."/>
            <person name="Longcore J.E."/>
            <person name="James T.Y."/>
        </authorList>
    </citation>
    <scope>NUCLEOTIDE SEQUENCE</scope>
    <source>
        <strain evidence="4">JEL0379</strain>
    </source>
</reference>
<keyword evidence="3" id="KW-0732">Signal</keyword>
<protein>
    <submittedName>
        <fullName evidence="4">Uncharacterized protein</fullName>
    </submittedName>
</protein>
<feature type="signal peptide" evidence="3">
    <location>
        <begin position="1"/>
        <end position="23"/>
    </location>
</feature>
<feature type="chain" id="PRO_5042168515" evidence="3">
    <location>
        <begin position="24"/>
        <end position="330"/>
    </location>
</feature>
<keyword evidence="2" id="KW-1133">Transmembrane helix</keyword>